<feature type="region of interest" description="Disordered" evidence="1">
    <location>
        <begin position="2712"/>
        <end position="2762"/>
    </location>
</feature>
<feature type="compositionally biased region" description="Polar residues" evidence="1">
    <location>
        <begin position="243"/>
        <end position="253"/>
    </location>
</feature>
<feature type="region of interest" description="Disordered" evidence="1">
    <location>
        <begin position="3244"/>
        <end position="3286"/>
    </location>
</feature>
<feature type="compositionally biased region" description="Polar residues" evidence="1">
    <location>
        <begin position="572"/>
        <end position="588"/>
    </location>
</feature>
<feature type="compositionally biased region" description="Polar residues" evidence="1">
    <location>
        <begin position="2742"/>
        <end position="2762"/>
    </location>
</feature>
<feature type="compositionally biased region" description="Polar residues" evidence="1">
    <location>
        <begin position="3760"/>
        <end position="3772"/>
    </location>
</feature>
<feature type="compositionally biased region" description="Polar residues" evidence="1">
    <location>
        <begin position="525"/>
        <end position="535"/>
    </location>
</feature>
<reference evidence="2 3" key="1">
    <citation type="journal article" date="2019" name="Gigascience">
        <title>Whole-genome sequence of the oriental lung fluke Paragonimus westermani.</title>
        <authorList>
            <person name="Oey H."/>
            <person name="Zakrzewski M."/>
            <person name="Narain K."/>
            <person name="Devi K.R."/>
            <person name="Agatsuma T."/>
            <person name="Nawaratna S."/>
            <person name="Gobert G.N."/>
            <person name="Jones M.K."/>
            <person name="Ragan M.A."/>
            <person name="McManus D.P."/>
            <person name="Krause L."/>
        </authorList>
    </citation>
    <scope>NUCLEOTIDE SEQUENCE [LARGE SCALE GENOMIC DNA]</scope>
    <source>
        <strain evidence="2 3">IND2009</strain>
    </source>
</reference>
<feature type="region of interest" description="Disordered" evidence="1">
    <location>
        <begin position="4129"/>
        <end position="4187"/>
    </location>
</feature>
<feature type="region of interest" description="Disordered" evidence="1">
    <location>
        <begin position="3595"/>
        <end position="3623"/>
    </location>
</feature>
<feature type="compositionally biased region" description="Polar residues" evidence="1">
    <location>
        <begin position="2784"/>
        <end position="2793"/>
    </location>
</feature>
<feature type="region of interest" description="Disordered" evidence="1">
    <location>
        <begin position="1633"/>
        <end position="1657"/>
    </location>
</feature>
<evidence type="ECO:0000256" key="1">
    <source>
        <dbReference type="SAM" id="MobiDB-lite"/>
    </source>
</evidence>
<feature type="region of interest" description="Disordered" evidence="1">
    <location>
        <begin position="2775"/>
        <end position="2823"/>
    </location>
</feature>
<feature type="region of interest" description="Disordered" evidence="1">
    <location>
        <begin position="3646"/>
        <end position="3670"/>
    </location>
</feature>
<dbReference type="Proteomes" id="UP000324629">
    <property type="component" value="Unassembled WGS sequence"/>
</dbReference>
<feature type="compositionally biased region" description="Basic and acidic residues" evidence="1">
    <location>
        <begin position="290"/>
        <end position="300"/>
    </location>
</feature>
<feature type="region of interest" description="Disordered" evidence="1">
    <location>
        <begin position="3690"/>
        <end position="3717"/>
    </location>
</feature>
<feature type="compositionally biased region" description="Basic and acidic residues" evidence="1">
    <location>
        <begin position="602"/>
        <end position="612"/>
    </location>
</feature>
<feature type="compositionally biased region" description="Basic and acidic residues" evidence="1">
    <location>
        <begin position="2803"/>
        <end position="2819"/>
    </location>
</feature>
<gene>
    <name evidence="2" type="ORF">DEA37_0002501</name>
</gene>
<feature type="region of interest" description="Disordered" evidence="1">
    <location>
        <begin position="1"/>
        <end position="67"/>
    </location>
</feature>
<feature type="region of interest" description="Disordered" evidence="1">
    <location>
        <begin position="4274"/>
        <end position="4313"/>
    </location>
</feature>
<feature type="compositionally biased region" description="Polar residues" evidence="1">
    <location>
        <begin position="2880"/>
        <end position="2896"/>
    </location>
</feature>
<feature type="compositionally biased region" description="Low complexity" evidence="1">
    <location>
        <begin position="2868"/>
        <end position="2879"/>
    </location>
</feature>
<protein>
    <submittedName>
        <fullName evidence="2">Uncharacterized protein</fullName>
    </submittedName>
</protein>
<feature type="region of interest" description="Disordered" evidence="1">
    <location>
        <begin position="398"/>
        <end position="417"/>
    </location>
</feature>
<feature type="compositionally biased region" description="Basic and acidic residues" evidence="1">
    <location>
        <begin position="3244"/>
        <end position="3266"/>
    </location>
</feature>
<feature type="region of interest" description="Disordered" evidence="1">
    <location>
        <begin position="239"/>
        <end position="304"/>
    </location>
</feature>
<feature type="compositionally biased region" description="Polar residues" evidence="1">
    <location>
        <begin position="4161"/>
        <end position="4180"/>
    </location>
</feature>
<feature type="compositionally biased region" description="Basic and acidic residues" evidence="1">
    <location>
        <begin position="398"/>
        <end position="411"/>
    </location>
</feature>
<feature type="region of interest" description="Disordered" evidence="1">
    <location>
        <begin position="4678"/>
        <end position="4710"/>
    </location>
</feature>
<dbReference type="EMBL" id="QNGE01000494">
    <property type="protein sequence ID" value="KAA3680245.1"/>
    <property type="molecule type" value="Genomic_DNA"/>
</dbReference>
<feature type="region of interest" description="Disordered" evidence="1">
    <location>
        <begin position="514"/>
        <end position="627"/>
    </location>
</feature>
<feature type="compositionally biased region" description="Basic and acidic residues" evidence="1">
    <location>
        <begin position="4701"/>
        <end position="4710"/>
    </location>
</feature>
<feature type="region of interest" description="Disordered" evidence="1">
    <location>
        <begin position="1950"/>
        <end position="1977"/>
    </location>
</feature>
<evidence type="ECO:0000313" key="3">
    <source>
        <dbReference type="Proteomes" id="UP000324629"/>
    </source>
</evidence>
<feature type="region of interest" description="Disordered" evidence="1">
    <location>
        <begin position="1991"/>
        <end position="2011"/>
    </location>
</feature>
<proteinExistence type="predicted"/>
<evidence type="ECO:0000313" key="2">
    <source>
        <dbReference type="EMBL" id="KAA3680245.1"/>
    </source>
</evidence>
<comment type="caution">
    <text evidence="2">The sequence shown here is derived from an EMBL/GenBank/DDBJ whole genome shotgun (WGS) entry which is preliminary data.</text>
</comment>
<feature type="compositionally biased region" description="Polar residues" evidence="1">
    <location>
        <begin position="99"/>
        <end position="111"/>
    </location>
</feature>
<feature type="region of interest" description="Disordered" evidence="1">
    <location>
        <begin position="2363"/>
        <end position="2387"/>
    </location>
</feature>
<keyword evidence="3" id="KW-1185">Reference proteome</keyword>
<feature type="region of interest" description="Disordered" evidence="1">
    <location>
        <begin position="2856"/>
        <end position="2904"/>
    </location>
</feature>
<feature type="region of interest" description="Disordered" evidence="1">
    <location>
        <begin position="1769"/>
        <end position="1827"/>
    </location>
</feature>
<name>A0A5J4NXA1_9TREM</name>
<accession>A0A5J4NXA1</accession>
<sequence length="4770" mass="526711">MRSTGDRTTRTVAQTNNHKPDGDDSDPESVPLRPEHRAQTGQSNSGLSPLGETPGAEMDEELVVSNRKGLMDEDRFLSSPATTSVTKCQTKVNGVESVCRQSQIGQRSSSVPADKTKVSRAPSSMMPDLSSQVDISLDFQTDYNDPSRSAMSTTADTSPTFQTAIQASELTRRVETATTYYTPRERMKSAPGPTDMLHRVLPEGNEPSPPRMTTGMTPSINSICSVKSNTYHTPLAQPGTFGLTLTSDRQTSEGPVEPDKESSRLGQETQSTGLNQVERSPPYGPQSSNESKHGENEGHLESCSSPRITDVLKLDAEVQLCLKEKEMDELRRETERSAALTSILSSEQTRSRPNTPINRLTEKQRKVPTSVDTTVPLEVTISRQNSPLSRVYIANDKSVKPEEKQESERNNHIQSPQGIARQVTTDVTQPASVTDIQSPDVIVTPNPTIKAKKQTGTIASEPEIQPAVGSGTLSPMPLAIVNEQFDRSESTMKVENLTQPRPYTTLTACKMVSASEPSGARRASLTENVDMQTTVRRGDRPLSEPTVDMTQKSVTPFEPVDKEAASCGQRDSYPTQSITLITSTPNRDTQVKSETSDDELDIESRENDRTPEESLSTPDDNKSAKSKGPILIGVKQGIIISHSPGTLNSDAIIETDSQVTTPDVFQVYESEVPTRLGGEISALADLVITNEEVDVKLPVETKEQMSRFIVDRKKATCKTQQERADEEFKLQEPYNIHSGKKLLITDLHKVKPLNLNSQMQVVPEKTVRNSAISETDETQRKAYMQNEQSDEPVLADNVMRKDFHEGSWLVNAVQRMCLTEVNQCGPYACKGQQESYQELFPPPAIQTTYSKTNHLNPPRCMSQCEINVSKMQLDWNRSPKMKSESGLRQYKAKPARDEGNLQLDTMKTRDMWEQNALEREVRDAMEKQAIMNTNLKQSSADTTREVQQTLQEVTAAVSKYSFSPEQGKAIKEATHVKTEVSEAVLKSNREFELEIRLCREAHDEQDNRKGIRQDVSQIRDHLQKTESTTDPYEGDRTTTMPNGARISRKLEIEQIDANEVLRQPRLLTGPNVETNYMMLQQEQSHGTMTLPEQIMGEDGQSDMEGNAGRSTTVAHTNQDKVLPEDVDEMIGPLSFEEDELEGVTLNAESSTLALAHKLTKEQGQYSGQVLTEVKLSDPNTSHENEEVGGKKANEARVGPFKILSPKVHKTAHETEMGESAKAVIVNKTSYPPHGVEWTNVGLSAELIPASEAKTELYQEVNTSVNIQVEIQLESDGHKQPSEVDQLIQLPELDEDERVPITVESARITKAYKEHMRTPLNEAPTIEQNARPISDSDIVSKTEGIQADIRISEAMLEENITKSECEPIAEVTMEVQLYNSIAENMFTAQEFTEKLCEPSDIPRLESIQENWIEATTKKPLVKDLLSLQNNLDQDTLSVQDKPTGAQPSPIEDTEGAIESSSLSAKTRYTIEPENDSEALTLQLNFKASTEVTTKPPEGNAIVSTEAKVRTDTLMTVEGTKYSRDEENEMYATAGSELNDAVRDNPVERHVCLNNARESKVVNCKTDVSIKHEWNAADDTMTAWSAVRLGGTKNILQSPEMSSREYMTPPEWVRIIPLKPNTTEIVEYEHIDDQSKKLKNRSESCPPQAERLESRRQEMSTPNLAEIQKRKMENQKESWTQFEQNTSLLPEQGSILSLKDRSFTEEGCGKVNPLELLEGGNYVVEWTTSDRSVTEREGSGCDINISFCGKREELIKLVMRPKSGDNLLQIVGTKQSKRTESGESTSVTQRKPHLNGVGLIRRLSNQDKSSRMSGVVGQQPETDVETSRDPQTTVIAGGHVQEQIIKDKSTGDSQVTTKLNGAGPSEIDESEQLELIPANKLSVESSPSIYFTALSSQPELHKTGTTSAESDVQVDLTENEVEPNDVIQGQACAFTTDDEPDIQAKALKNNKVVNGSEQPTDRKSIRCLTPLPPTEDGTCGAEKKFVEQQNLQEQEQLAQSGPNPADSSERERTPRKVLHLVTEQASKEHGQIVPSAPSTIKLDVQLNMKQVRTSEILPDSSTSLEAEVCFQAQLAEVEKILAKSDVCLQLSEVPENVGTFTEIKNRIEQVSDIACPYRPKSEQKKMCIETMDVITGDLDPIMNYDTEQVAANTRISRGRRGSQGTDADDETKQLPICTESLQATNTVDGRTEEATHVDFVSKLKQHGKATSYPIEDYKTENEVHHEHPTVYAVETDKAFVKNMRDSRMELQSFAEEKVTSVLSMRLVRSASTDIRGKKYNWSSEISLETSSRAGSSLSFLNYTDTSDVKDSPNRHILYARAAQSPTGCAANYEEMERAQSSAGRPSSPLEWSLASTIYVPYSNQTTSSDSALPTSPTGHKLAQRSSTPICSERYKPATLTAKQNVEKNVSHQEYSNSNLPSPTNKPESEKPSGSAGPIHITISQKIQQGDQLVRDENRSYVMGSNMEPRSVISTTLLLDRGMAKEAATPFSPTEDPFLINSEINQLTLARQLTDSVLNIAMSRLYTTTPTGISQSVTPGSGIYSAEDDEFVTVGRVAKMMTDGKVHMTSSVDIREQTRSPLTIALSAVPQSSVQMSPTNSPLTIQSPGTVISHSRMEQNRPNRGTDVSMKTNIRMSSHERHVTSSVNTHVSIEQDTARSVTQTGNTVSSSWVNNLSTTDRENETIEDQQHQPKTIRLMTKSWLAEGSQVILKTPTGPQLALTGRLESPPSDKTNSPEPRVVHDTQATYGQTRADSQTAISETQRMSVNVKPEGQRYSGVKNHEESQCQLSTSLDVSSPAIPAYSGRRDLVSRDQETGESKRQHGQSISITQEIIITKGMSVGNLRAENMLNGSTIPISKPVGKTEAGDLSSAPSKSIKPSIQFSPDRTSVPESPTNAPRISPKPDELPVELSVFSPIVSPLETSPQKSTKQTNVVSELSETVQQPELTGSWLNTMTLKGELEEQIYGAYPVLSGETNAEQPNVTTVSSLRVGSKVDVPFSPSPERTYDLPDILSPLSGGTFGYGVTDGKVQSALGALKEKMWAMEQEPSVEDNTYLGGTELFPVQDAPRPKETESLRNMQLCFVSHVQMNNEEVDTVEEQTKYMDEVYSLKLEVTGEQYMVTEEGGRMLLECSVRVMHLGNIKAEPCKAVHRIEVITSPTTVGGEAIPIGQVSGTKISVPEDVHEIVTISKNTVSLHDGQNVQPYIPIGTNEKEMTQERSPQSLNPVEKMILSVVSQIANIQLEERPREFRPLAETGEQQKVEHDKPSGESTTNAEPLEHITETRVDPNTVSQAQSANVEIKAGEQSLDVLPERANRTSSQADECTGQDSMGAGVTTTNTSELATKTSAQQKENIKAYPTELVIAFPDGMTQAELKTPMMTLEVAVKVMEHRRKEIAQSMLIGLTDIEADIQVKQLMQTGEQENRVREEQIERTTPIHITYVSRTTLGQEPEVGVSVASMAGVIGEQEVKHEQETSESLPTSIDCEPTNRLASSEQMQDTQAAAETIPFTETSKHQVSNRAKEQEENTIAMQMDTRLQLPIQERQRDADSNKTDGPAILLTERGRNEEHVQVRPSDKPTVSETAVLEDTMAAADLEPVTESETHQQLVEPDQTQEADRYHQPKQSRLTCELVEEKSVIEIAEMNRQMQQTAVEQPSQLQLAHTGQDDGATVTGYTQDDQLQTQQILKAHCTEEPGNEKTEITQISDAEPTSQQSHTEGKSTVTYVTTEFTVHMKPDAQMEISIKSMPSVVSEQPAKEIYQLVPNSSPAQSQVLPSSDRKDKQLEGTSVMVENIASSALKGKWTSSLNDLRATLKREEFEGEQLEQTEGKDEQAIGLTVGASREGTSIGEALPIPQVAEANLGSGGSIMIASLRNMNIRDPQEPEVDEQYAQLEVQKLVQLGQPVVNSLEKEVTQADGIILHEVASEQSEIQIALPMRVEAEQLLAELTKIGSESKPVNTLVQMSEKIVQLPDPVPVQLAECVKEKCVDEGAEIELKRIHMVKRLAEIVDSALEKTKTQFAWRTKIEAAINTKEASEELGTTQPLPVSPLKWVLELSEDERKRLETAAKSVGGMISLTNEERSMLAEEAQIKLTTGGDGLSTDERKRLENIITIAEQMKERSDTERAKLIANLKETPAKTSELTTELRGPSDTETSAGVREQITDGSTESVQPQQPSPSTKTEISPPPEPVLAESIHLGSTLSLEGMVKSMAKRTASLTDLERKELTEKAKKRQTDLNVQTAEEKEKREMVVELMEKMDTALNDTKTKLVSQVLEESSGSQVSVSRADANKTRSQDFAASDRGISHTSTTLRKLPSELIQEEQARLTAASKSPGGLASLTEEERAMLTHEGRSGLTNEGARLTDQRRELGAIVNSVEEMQTMTGQELAELTVRLRGQLSEATLEQTGALLGPSVMESNVALINQFETGQQPSSAEEIKITHTFTITTPTGKSEPNKLEQMETGELEAPGTPLDSSVTKLGVIQIERIANRAQSGTVREISSPDSDMKPMNLQPIGTSSPKSESAIQERKKLDLGVKLLSLSEQERKDYIKNSTDSLNDPTRALTDAETEYLWEALNMTKEISDMMSKETRKQLARSEESELTETETGRGSEVLELSVRSTEGSRLSRAASKQTYDIALEDHIDKLIESPINTGLQADSGTNIDSTAFDDYMNLKEAPMQSLYQPEADLTLGSPNHTRRRRRGRRTQEDSDSLDRHYRSVVGTYRRTCCRSETHRFSANAMKQYHRAQKVTSVLDALILDTIRLVKRRIPPSSG</sequence>
<feature type="compositionally biased region" description="Polar residues" evidence="1">
    <location>
        <begin position="3699"/>
        <end position="3717"/>
    </location>
</feature>
<feature type="compositionally biased region" description="Polar residues" evidence="1">
    <location>
        <begin position="2409"/>
        <end position="2423"/>
    </location>
</feature>
<feature type="region of interest" description="Disordered" evidence="1">
    <location>
        <begin position="99"/>
        <end position="128"/>
    </location>
</feature>
<feature type="region of interest" description="Disordered" evidence="1">
    <location>
        <begin position="2404"/>
        <end position="2435"/>
    </location>
</feature>
<feature type="compositionally biased region" description="Polar residues" evidence="1">
    <location>
        <begin position="3646"/>
        <end position="3660"/>
    </location>
</feature>
<feature type="compositionally biased region" description="Polar residues" evidence="1">
    <location>
        <begin position="264"/>
        <end position="278"/>
    </location>
</feature>
<organism evidence="2 3">
    <name type="scientific">Paragonimus westermani</name>
    <dbReference type="NCBI Taxonomy" id="34504"/>
    <lineage>
        <taxon>Eukaryota</taxon>
        <taxon>Metazoa</taxon>
        <taxon>Spiralia</taxon>
        <taxon>Lophotrochozoa</taxon>
        <taxon>Platyhelminthes</taxon>
        <taxon>Trematoda</taxon>
        <taxon>Digenea</taxon>
        <taxon>Plagiorchiida</taxon>
        <taxon>Troglotremata</taxon>
        <taxon>Troglotrematidae</taxon>
        <taxon>Paragonimus</taxon>
    </lineage>
</organism>
<feature type="region of interest" description="Disordered" evidence="1">
    <location>
        <begin position="1434"/>
        <end position="1463"/>
    </location>
</feature>
<feature type="compositionally biased region" description="Basic and acidic residues" evidence="1">
    <location>
        <begin position="3275"/>
        <end position="3284"/>
    </location>
</feature>
<feature type="region of interest" description="Disordered" evidence="1">
    <location>
        <begin position="3760"/>
        <end position="3779"/>
    </location>
</feature>